<dbReference type="EMBL" id="CM045877">
    <property type="protein sequence ID" value="KAI7940486.1"/>
    <property type="molecule type" value="Genomic_DNA"/>
</dbReference>
<reference evidence="1 2" key="3">
    <citation type="journal article" date="2022" name="Microbiol. Spectr.">
        <title>Folding features and dynamics of 3D genome architecture in plant fungal pathogens.</title>
        <authorList>
            <person name="Xia C."/>
        </authorList>
    </citation>
    <scope>NUCLEOTIDE SEQUENCE [LARGE SCALE GENOMIC DNA]</scope>
    <source>
        <strain evidence="1 2">93-210</strain>
    </source>
</reference>
<accession>A0ACC0DWV9</accession>
<organism evidence="1 2">
    <name type="scientific">Puccinia striiformis f. sp. tritici</name>
    <dbReference type="NCBI Taxonomy" id="168172"/>
    <lineage>
        <taxon>Eukaryota</taxon>
        <taxon>Fungi</taxon>
        <taxon>Dikarya</taxon>
        <taxon>Basidiomycota</taxon>
        <taxon>Pucciniomycotina</taxon>
        <taxon>Pucciniomycetes</taxon>
        <taxon>Pucciniales</taxon>
        <taxon>Pucciniaceae</taxon>
        <taxon>Puccinia</taxon>
    </lineage>
</organism>
<reference evidence="2" key="2">
    <citation type="journal article" date="2018" name="Mol. Plant Microbe Interact.">
        <title>Genome sequence resources for the wheat stripe rust pathogen (Puccinia striiformis f. sp. tritici) and the barley stripe rust pathogen (Puccinia striiformis f. sp. hordei).</title>
        <authorList>
            <person name="Xia C."/>
            <person name="Wang M."/>
            <person name="Yin C."/>
            <person name="Cornejo O.E."/>
            <person name="Hulbert S.H."/>
            <person name="Chen X."/>
        </authorList>
    </citation>
    <scope>NUCLEOTIDE SEQUENCE [LARGE SCALE GENOMIC DNA]</scope>
    <source>
        <strain evidence="2">93-210</strain>
    </source>
</reference>
<dbReference type="Proteomes" id="UP001060170">
    <property type="component" value="Chromosome 13"/>
</dbReference>
<gene>
    <name evidence="1" type="ORF">MJO28_012771</name>
</gene>
<comment type="caution">
    <text evidence="1">The sequence shown here is derived from an EMBL/GenBank/DDBJ whole genome shotgun (WGS) entry which is preliminary data.</text>
</comment>
<evidence type="ECO:0000313" key="2">
    <source>
        <dbReference type="Proteomes" id="UP001060170"/>
    </source>
</evidence>
<evidence type="ECO:0000313" key="1">
    <source>
        <dbReference type="EMBL" id="KAI7940486.1"/>
    </source>
</evidence>
<reference evidence="2" key="1">
    <citation type="journal article" date="2018" name="BMC Genomics">
        <title>Genomic insights into host adaptation between the wheat stripe rust pathogen (Puccinia striiformis f. sp. tritici) and the barley stripe rust pathogen (Puccinia striiformis f. sp. hordei).</title>
        <authorList>
            <person name="Xia C."/>
            <person name="Wang M."/>
            <person name="Yin C."/>
            <person name="Cornejo O.E."/>
            <person name="Hulbert S.H."/>
            <person name="Chen X."/>
        </authorList>
    </citation>
    <scope>NUCLEOTIDE SEQUENCE [LARGE SCALE GENOMIC DNA]</scope>
    <source>
        <strain evidence="2">93-210</strain>
    </source>
</reference>
<protein>
    <submittedName>
        <fullName evidence="1">Uncharacterized protein</fullName>
    </submittedName>
</protein>
<proteinExistence type="predicted"/>
<name>A0ACC0DWV9_9BASI</name>
<sequence length="96" mass="10738">MRLRRGRDIHEEPPLDHIPLGLDHCCRAADSKKSLALLARESRAKEEKVDFDECALNLAPNSPRLAFLSSRRKLRAELEPQTASVSGQPTNVLPIN</sequence>
<keyword evidence="2" id="KW-1185">Reference proteome</keyword>